<dbReference type="InterPro" id="IPR050141">
    <property type="entry name" value="GCL_type2/YbdK_subfam"/>
</dbReference>
<sequence>MIRTVGVEEELLVVDHQSGRPLGVAGKVIARGDHDLTTEFKRQQLETDSPPRSSLDVLAADLRASRDVAIAAARAEGARVVASGTAPTETTSQVVPEDRYRAMVERYGITATEQLTCGCHVHVAVDSDDEGAVALNGIRIWLPVLLALSANSPFWQGHDTRFASFRAQAMARWPSSGPPDLFADGADYRATVQRMVETGVLMDVAMVYFDARLSARYPTIEIRVADVCPDVRDTVLLAALCRALVDTVVAERRPPPDIATSWIRLATWQASRHGLEGTLLDPHTLRPTPAHDVVQRLVDLVTPALAANGDLEFARDQVARILQDGNGASQQRAVLARTNRLSEVVAQLARVTAGHAD</sequence>
<organism evidence="6 7">
    <name type="scientific">Nocardioides dubius</name>
    <dbReference type="NCBI Taxonomy" id="317019"/>
    <lineage>
        <taxon>Bacteria</taxon>
        <taxon>Bacillati</taxon>
        <taxon>Actinomycetota</taxon>
        <taxon>Actinomycetes</taxon>
        <taxon>Propionibacteriales</taxon>
        <taxon>Nocardioidaceae</taxon>
        <taxon>Nocardioides</taxon>
    </lineage>
</organism>
<evidence type="ECO:0000256" key="4">
    <source>
        <dbReference type="ARBA" id="ARBA00048819"/>
    </source>
</evidence>
<dbReference type="NCBIfam" id="NF010041">
    <property type="entry name" value="PRK13517.1-1"/>
    <property type="match status" value="1"/>
</dbReference>
<comment type="similarity">
    <text evidence="5">Belongs to the glutamate--cysteine ligase type 2 family. YbdK subfamily.</text>
</comment>
<keyword evidence="1 5" id="KW-0436">Ligase</keyword>
<dbReference type="InterPro" id="IPR014746">
    <property type="entry name" value="Gln_synth/guanido_kin_cat_dom"/>
</dbReference>
<protein>
    <recommendedName>
        <fullName evidence="5">Putative glutamate--cysteine ligase 2</fullName>
        <ecNumber evidence="5">6.3.2.2</ecNumber>
    </recommendedName>
    <alternativeName>
        <fullName evidence="5">Gamma-glutamylcysteine synthetase 2</fullName>
        <shortName evidence="5">GCS 2</shortName>
        <shortName evidence="5">Gamma-GCS 2</shortName>
    </alternativeName>
</protein>
<dbReference type="SUPFAM" id="SSF55931">
    <property type="entry name" value="Glutamine synthetase/guanido kinase"/>
    <property type="match status" value="1"/>
</dbReference>
<dbReference type="Pfam" id="PF04107">
    <property type="entry name" value="GCS2"/>
    <property type="match status" value="1"/>
</dbReference>
<accession>A0ABN1TPW8</accession>
<keyword evidence="7" id="KW-1185">Reference proteome</keyword>
<dbReference type="PANTHER" id="PTHR36510:SF1">
    <property type="entry name" value="GLUTAMATE--CYSTEINE LIGASE 2-RELATED"/>
    <property type="match status" value="1"/>
</dbReference>
<gene>
    <name evidence="6" type="ORF">GCM10009668_13010</name>
</gene>
<comment type="catalytic activity">
    <reaction evidence="4 5">
        <text>L-cysteine + L-glutamate + ATP = gamma-L-glutamyl-L-cysteine + ADP + phosphate + H(+)</text>
        <dbReference type="Rhea" id="RHEA:13285"/>
        <dbReference type="ChEBI" id="CHEBI:15378"/>
        <dbReference type="ChEBI" id="CHEBI:29985"/>
        <dbReference type="ChEBI" id="CHEBI:30616"/>
        <dbReference type="ChEBI" id="CHEBI:35235"/>
        <dbReference type="ChEBI" id="CHEBI:43474"/>
        <dbReference type="ChEBI" id="CHEBI:58173"/>
        <dbReference type="ChEBI" id="CHEBI:456216"/>
        <dbReference type="EC" id="6.3.2.2"/>
    </reaction>
</comment>
<dbReference type="Proteomes" id="UP001501581">
    <property type="component" value="Unassembled WGS sequence"/>
</dbReference>
<dbReference type="InterPro" id="IPR006336">
    <property type="entry name" value="GCS2"/>
</dbReference>
<dbReference type="PANTHER" id="PTHR36510">
    <property type="entry name" value="GLUTAMATE--CYSTEINE LIGASE 2-RELATED"/>
    <property type="match status" value="1"/>
</dbReference>
<dbReference type="EC" id="6.3.2.2" evidence="5"/>
<reference evidence="6 7" key="1">
    <citation type="journal article" date="2019" name="Int. J. Syst. Evol. Microbiol.">
        <title>The Global Catalogue of Microorganisms (GCM) 10K type strain sequencing project: providing services to taxonomists for standard genome sequencing and annotation.</title>
        <authorList>
            <consortium name="The Broad Institute Genomics Platform"/>
            <consortium name="The Broad Institute Genome Sequencing Center for Infectious Disease"/>
            <person name="Wu L."/>
            <person name="Ma J."/>
        </authorList>
    </citation>
    <scope>NUCLEOTIDE SEQUENCE [LARGE SCALE GENOMIC DNA]</scope>
    <source>
        <strain evidence="6 7">JCM 13008</strain>
    </source>
</reference>
<dbReference type="Gene3D" id="3.30.590.20">
    <property type="match status" value="1"/>
</dbReference>
<name>A0ABN1TPW8_9ACTN</name>
<evidence type="ECO:0000313" key="6">
    <source>
        <dbReference type="EMBL" id="GAA1097386.1"/>
    </source>
</evidence>
<dbReference type="GO" id="GO:0016874">
    <property type="term" value="F:ligase activity"/>
    <property type="evidence" value="ECO:0007669"/>
    <property type="project" value="UniProtKB-KW"/>
</dbReference>
<dbReference type="NCBIfam" id="TIGR02050">
    <property type="entry name" value="gshA_cyan_rel"/>
    <property type="match status" value="1"/>
</dbReference>
<evidence type="ECO:0000256" key="3">
    <source>
        <dbReference type="ARBA" id="ARBA00022840"/>
    </source>
</evidence>
<proteinExistence type="inferred from homology"/>
<evidence type="ECO:0000256" key="5">
    <source>
        <dbReference type="HAMAP-Rule" id="MF_01609"/>
    </source>
</evidence>
<comment type="caution">
    <text evidence="6">The sequence shown here is derived from an EMBL/GenBank/DDBJ whole genome shotgun (WGS) entry which is preliminary data.</text>
</comment>
<keyword evidence="2 5" id="KW-0547">Nucleotide-binding</keyword>
<dbReference type="EMBL" id="BAAALG010000004">
    <property type="protein sequence ID" value="GAA1097386.1"/>
    <property type="molecule type" value="Genomic_DNA"/>
</dbReference>
<evidence type="ECO:0000313" key="7">
    <source>
        <dbReference type="Proteomes" id="UP001501581"/>
    </source>
</evidence>
<dbReference type="HAMAP" id="MF_01609">
    <property type="entry name" value="Glu_cys_ligase_2"/>
    <property type="match status" value="1"/>
</dbReference>
<evidence type="ECO:0000256" key="1">
    <source>
        <dbReference type="ARBA" id="ARBA00022598"/>
    </source>
</evidence>
<dbReference type="RefSeq" id="WP_343992551.1">
    <property type="nucleotide sequence ID" value="NZ_BAAALG010000004.1"/>
</dbReference>
<keyword evidence="3 5" id="KW-0067">ATP-binding</keyword>
<comment type="function">
    <text evidence="5">ATP-dependent carboxylate-amine ligase which exhibits weak glutamate--cysteine ligase activity.</text>
</comment>
<evidence type="ECO:0000256" key="2">
    <source>
        <dbReference type="ARBA" id="ARBA00022741"/>
    </source>
</evidence>
<dbReference type="InterPro" id="IPR011793">
    <property type="entry name" value="YbdK"/>
</dbReference>